<evidence type="ECO:0000313" key="4">
    <source>
        <dbReference type="EMBL" id="KAB1214400.1"/>
    </source>
</evidence>
<dbReference type="InterPro" id="IPR027942">
    <property type="entry name" value="SEO_N"/>
</dbReference>
<evidence type="ECO:0000256" key="1">
    <source>
        <dbReference type="SAM" id="Coils"/>
    </source>
</evidence>
<accession>A0A6A1VUS6</accession>
<name>A0A6A1VUS6_9ROSI</name>
<dbReference type="InterPro" id="IPR039299">
    <property type="entry name" value="SEOA"/>
</dbReference>
<dbReference type="Proteomes" id="UP000516437">
    <property type="component" value="Chromosome 5"/>
</dbReference>
<dbReference type="AlphaFoldDB" id="A0A6A1VUS6"/>
<dbReference type="CDD" id="cd01989">
    <property type="entry name" value="USP_STK_Ubox_N"/>
    <property type="match status" value="1"/>
</dbReference>
<organism evidence="4 5">
    <name type="scientific">Morella rubra</name>
    <name type="common">Chinese bayberry</name>
    <dbReference type="NCBI Taxonomy" id="262757"/>
    <lineage>
        <taxon>Eukaryota</taxon>
        <taxon>Viridiplantae</taxon>
        <taxon>Streptophyta</taxon>
        <taxon>Embryophyta</taxon>
        <taxon>Tracheophyta</taxon>
        <taxon>Spermatophyta</taxon>
        <taxon>Magnoliopsida</taxon>
        <taxon>eudicotyledons</taxon>
        <taxon>Gunneridae</taxon>
        <taxon>Pentapetalae</taxon>
        <taxon>rosids</taxon>
        <taxon>fabids</taxon>
        <taxon>Fagales</taxon>
        <taxon>Myricaceae</taxon>
        <taxon>Morella</taxon>
    </lineage>
</organism>
<proteinExistence type="predicted"/>
<protein>
    <submittedName>
        <fullName evidence="4">U-box domain-containing protein 33</fullName>
    </submittedName>
</protein>
<dbReference type="PANTHER" id="PTHR33232:SF18">
    <property type="entry name" value="PROTEIN SIEVE ELEMENT OCCLUSION B-LIKE"/>
    <property type="match status" value="1"/>
</dbReference>
<feature type="compositionally biased region" description="Low complexity" evidence="2">
    <location>
        <begin position="488"/>
        <end position="501"/>
    </location>
</feature>
<feature type="coiled-coil region" evidence="1">
    <location>
        <begin position="549"/>
        <end position="583"/>
    </location>
</feature>
<dbReference type="OrthoDB" id="1433562at2759"/>
<evidence type="ECO:0000259" key="3">
    <source>
        <dbReference type="Pfam" id="PF14576"/>
    </source>
</evidence>
<reference evidence="4 5" key="1">
    <citation type="journal article" date="2019" name="Plant Biotechnol. J.">
        <title>The red bayberry genome and genetic basis of sex determination.</title>
        <authorList>
            <person name="Jia H.M."/>
            <person name="Jia H.J."/>
            <person name="Cai Q.L."/>
            <person name="Wang Y."/>
            <person name="Zhao H.B."/>
            <person name="Yang W.F."/>
            <person name="Wang G.Y."/>
            <person name="Li Y.H."/>
            <person name="Zhan D.L."/>
            <person name="Shen Y.T."/>
            <person name="Niu Q.F."/>
            <person name="Chang L."/>
            <person name="Qiu J."/>
            <person name="Zhao L."/>
            <person name="Xie H.B."/>
            <person name="Fu W.Y."/>
            <person name="Jin J."/>
            <person name="Li X.W."/>
            <person name="Jiao Y."/>
            <person name="Zhou C.C."/>
            <person name="Tu T."/>
            <person name="Chai C.Y."/>
            <person name="Gao J.L."/>
            <person name="Fan L.J."/>
            <person name="van de Weg E."/>
            <person name="Wang J.Y."/>
            <person name="Gao Z.S."/>
        </authorList>
    </citation>
    <scope>NUCLEOTIDE SEQUENCE [LARGE SCALE GENOMIC DNA]</scope>
    <source>
        <tissue evidence="4">Leaves</tissue>
    </source>
</reference>
<dbReference type="GO" id="GO:0010088">
    <property type="term" value="P:phloem development"/>
    <property type="evidence" value="ECO:0007669"/>
    <property type="project" value="InterPro"/>
</dbReference>
<evidence type="ECO:0000256" key="2">
    <source>
        <dbReference type="SAM" id="MobiDB-lite"/>
    </source>
</evidence>
<dbReference type="EMBL" id="RXIC02000023">
    <property type="protein sequence ID" value="KAB1214400.1"/>
    <property type="molecule type" value="Genomic_DNA"/>
</dbReference>
<dbReference type="PANTHER" id="PTHR33232">
    <property type="entry name" value="PROTEIN SIEVE ELEMENT OCCLUSION B-LIKE"/>
    <property type="match status" value="1"/>
</dbReference>
<sequence>MSSLSDENISDLIYTTYSHPVQPFDGDSLFGMLHNILNHAMPFVDSLVLGTSSSENLHKKAYNPNFNSSLCTLKQLSYEMACKDLNDDQETSVIKQPCMSILQTTLSSYSWDVKLLLTLAAFALDYGDFWLLAQLQSSHPPPLQSSLQFAKAVGIMKQVPAISKHPELQKHGKDIVDINNIVKATLGVANCVLELENLYSRYMTYDIQELSTAMNRIPVHVYWAIATVVTCSTHGLYTSRLSFWVQKIISNLNSLKRQIELSRKQIAGGSYPVHALTETQVRKYRDAEREEMHNILDEYLRICSQRRVNALKLYIEMESVEKGIVELIYQHGIRELVMGAAADGRYKKTMTEIRSKKARYVCEKAPAYSHIQFICGGHYILSRQLVPYHSNESSTHANIVIGRAIYQRSVSEQLNRPDRCGTGEHEYGLHSRSATFRHDRDVSMGTSFFHNIRTCLNGTKKSSSSETSLFSLSPGDISGCPSTVEFGSPSSTSRASSTRSTSSSNVRTKYYFLAQEGWIQRKEVEEMLAEEIERFRKELGHITASNQQEESSESRIQKLQMDLENARKELAEVRKGINQLQDSTTS</sequence>
<comment type="caution">
    <text evidence="4">The sequence shown here is derived from an EMBL/GenBank/DDBJ whole genome shotgun (WGS) entry which is preliminary data.</text>
</comment>
<feature type="domain" description="Sieve element occlusion N-terminal" evidence="3">
    <location>
        <begin position="5"/>
        <end position="236"/>
    </location>
</feature>
<gene>
    <name evidence="4" type="ORF">CJ030_MR5G020831</name>
</gene>
<keyword evidence="1" id="KW-0175">Coiled coil</keyword>
<keyword evidence="5" id="KW-1185">Reference proteome</keyword>
<evidence type="ECO:0000313" key="5">
    <source>
        <dbReference type="Proteomes" id="UP000516437"/>
    </source>
</evidence>
<dbReference type="Pfam" id="PF14576">
    <property type="entry name" value="SEO_N"/>
    <property type="match status" value="1"/>
</dbReference>
<feature type="region of interest" description="Disordered" evidence="2">
    <location>
        <begin position="481"/>
        <end position="501"/>
    </location>
</feature>